<keyword evidence="3" id="KW-0285">Flavoprotein</keyword>
<feature type="domain" description="NADPH-dependent FMN reductase-like" evidence="6">
    <location>
        <begin position="3"/>
        <end position="109"/>
    </location>
</feature>
<comment type="similarity">
    <text evidence="5">Belongs to the SsuE family. Isf subfamily.</text>
</comment>
<evidence type="ECO:0000256" key="5">
    <source>
        <dbReference type="ARBA" id="ARBA00038292"/>
    </source>
</evidence>
<evidence type="ECO:0000256" key="3">
    <source>
        <dbReference type="ARBA" id="ARBA00022630"/>
    </source>
</evidence>
<evidence type="ECO:0000313" key="8">
    <source>
        <dbReference type="Proteomes" id="UP000002457"/>
    </source>
</evidence>
<evidence type="ECO:0000259" key="6">
    <source>
        <dbReference type="Pfam" id="PF03358"/>
    </source>
</evidence>
<dbReference type="PANTHER" id="PTHR43278">
    <property type="entry name" value="NAD(P)H-DEPENDENT FMN-CONTAINING OXIDOREDUCTASE YWQN-RELATED"/>
    <property type="match status" value="1"/>
</dbReference>
<protein>
    <submittedName>
        <fullName evidence="7">NADPH-dependent FMN reductase</fullName>
    </submittedName>
</protein>
<dbReference type="PANTHER" id="PTHR43278:SF2">
    <property type="entry name" value="IRON-SULFUR FLAVOPROTEIN"/>
    <property type="match status" value="1"/>
</dbReference>
<dbReference type="eggNOG" id="arCOG02575">
    <property type="taxonomic scope" value="Archaea"/>
</dbReference>
<sequence length="216" mass="24432">MTNVIAINGSPRKKWNTATMLEHALKGAESVGAETELVHLYDLDYTGCTSCFACKTLGGKSYGRCAVKDGLKPLLEKIENNADAIILGSPIYLVSDTGMMRSFLERLIFPYLTYTPEHGTLFPRKIPTGFIYTMNVSEEQAKEYGFPLHFAMNSNFLDMVFGHSEYLCAYDTYQFKDYSKVFCTLFDEKKKAEHKKTVFPQDCKKAYELGARLGKE</sequence>
<accession>B8GIL0</accession>
<dbReference type="GO" id="GO:0016491">
    <property type="term" value="F:oxidoreductase activity"/>
    <property type="evidence" value="ECO:0007669"/>
    <property type="project" value="InterPro"/>
</dbReference>
<dbReference type="KEGG" id="mpl:Mpal_1508"/>
<evidence type="ECO:0000256" key="1">
    <source>
        <dbReference type="ARBA" id="ARBA00001917"/>
    </source>
</evidence>
<dbReference type="InterPro" id="IPR051796">
    <property type="entry name" value="ISF_SsuE-like"/>
</dbReference>
<dbReference type="OrthoDB" id="9059at2157"/>
<evidence type="ECO:0000313" key="7">
    <source>
        <dbReference type="EMBL" id="ACL16823.1"/>
    </source>
</evidence>
<dbReference type="EMBL" id="CP001338">
    <property type="protein sequence ID" value="ACL16823.1"/>
    <property type="molecule type" value="Genomic_DNA"/>
</dbReference>
<dbReference type="HOGENOM" id="CLU_050993_2_0_2"/>
<dbReference type="GeneID" id="7271053"/>
<comment type="cofactor">
    <cofactor evidence="1">
        <name>FMN</name>
        <dbReference type="ChEBI" id="CHEBI:58210"/>
    </cofactor>
</comment>
<dbReference type="InterPro" id="IPR029039">
    <property type="entry name" value="Flavoprotein-like_sf"/>
</dbReference>
<dbReference type="Proteomes" id="UP000002457">
    <property type="component" value="Chromosome"/>
</dbReference>
<evidence type="ECO:0000256" key="4">
    <source>
        <dbReference type="ARBA" id="ARBA00022643"/>
    </source>
</evidence>
<name>B8GIL0_METPE</name>
<reference evidence="7 8" key="1">
    <citation type="journal article" date="2015" name="Genome Announc.">
        <title>Complete Genome Sequence of Methanosphaerula palustris E1-9CT, a Hydrogenotrophic Methanogen Isolated from a Minerotrophic Fen Peatland.</title>
        <authorList>
            <person name="Cadillo-Quiroz H."/>
            <person name="Browne P."/>
            <person name="Kyrpides N."/>
            <person name="Woyke T."/>
            <person name="Goodwin L."/>
            <person name="Detter C."/>
            <person name="Yavitt J.B."/>
            <person name="Zinder S.H."/>
        </authorList>
    </citation>
    <scope>NUCLEOTIDE SEQUENCE [LARGE SCALE GENOMIC DNA]</scope>
    <source>
        <strain evidence="8">ATCC BAA-1556 / DSM 19958 / E1-9c</strain>
    </source>
</reference>
<dbReference type="SUPFAM" id="SSF52218">
    <property type="entry name" value="Flavoproteins"/>
    <property type="match status" value="1"/>
</dbReference>
<dbReference type="STRING" id="521011.Mpal_1508"/>
<dbReference type="Pfam" id="PF03358">
    <property type="entry name" value="FMN_red"/>
    <property type="match status" value="1"/>
</dbReference>
<comment type="cofactor">
    <cofactor evidence="2">
        <name>[4Fe-4S] cluster</name>
        <dbReference type="ChEBI" id="CHEBI:49883"/>
    </cofactor>
</comment>
<organism evidence="7 8">
    <name type="scientific">Methanosphaerula palustris (strain ATCC BAA-1556 / DSM 19958 / E1-9c)</name>
    <dbReference type="NCBI Taxonomy" id="521011"/>
    <lineage>
        <taxon>Archaea</taxon>
        <taxon>Methanobacteriati</taxon>
        <taxon>Methanobacteriota</taxon>
        <taxon>Stenosarchaea group</taxon>
        <taxon>Methanomicrobia</taxon>
        <taxon>Methanomicrobiales</taxon>
        <taxon>Methanoregulaceae</taxon>
        <taxon>Methanosphaerula</taxon>
    </lineage>
</organism>
<dbReference type="InterPro" id="IPR005025">
    <property type="entry name" value="FMN_Rdtase-like_dom"/>
</dbReference>
<dbReference type="Gene3D" id="3.40.50.360">
    <property type="match status" value="1"/>
</dbReference>
<dbReference type="RefSeq" id="WP_012618142.1">
    <property type="nucleotide sequence ID" value="NC_011832.1"/>
</dbReference>
<keyword evidence="8" id="KW-1185">Reference proteome</keyword>
<proteinExistence type="inferred from homology"/>
<dbReference type="AlphaFoldDB" id="B8GIL0"/>
<gene>
    <name evidence="7" type="ordered locus">Mpal_1508</name>
</gene>
<keyword evidence="4" id="KW-0288">FMN</keyword>
<evidence type="ECO:0000256" key="2">
    <source>
        <dbReference type="ARBA" id="ARBA00001966"/>
    </source>
</evidence>